<evidence type="ECO:0000256" key="8">
    <source>
        <dbReference type="ARBA" id="ARBA00023136"/>
    </source>
</evidence>
<dbReference type="SUPFAM" id="SSF81330">
    <property type="entry name" value="Gated mechanosensitive channel"/>
    <property type="match status" value="1"/>
</dbReference>
<keyword evidence="7 10" id="KW-0406">Ion transport</keyword>
<feature type="transmembrane region" description="Helical" evidence="10">
    <location>
        <begin position="38"/>
        <end position="59"/>
    </location>
</feature>
<keyword evidence="5 10" id="KW-0812">Transmembrane</keyword>
<dbReference type="PANTHER" id="PTHR30266">
    <property type="entry name" value="MECHANOSENSITIVE CHANNEL MSCL"/>
    <property type="match status" value="1"/>
</dbReference>
<feature type="transmembrane region" description="Helical" evidence="10">
    <location>
        <begin position="65"/>
        <end position="83"/>
    </location>
</feature>
<reference evidence="11 12" key="1">
    <citation type="submission" date="2018-07" db="EMBL/GenBank/DDBJ databases">
        <title>Genome sequences of six Lactobacillus spp. isolated from bumble bee guts.</title>
        <authorList>
            <person name="Motta E.V.S."/>
            <person name="Moran N.A."/>
        </authorList>
    </citation>
    <scope>NUCLEOTIDE SEQUENCE [LARGE SCALE GENOMIC DNA]</scope>
    <source>
        <strain evidence="11 12">LV-8.1</strain>
    </source>
</reference>
<dbReference type="RefSeq" id="WP_118910273.1">
    <property type="nucleotide sequence ID" value="NZ_QOCS01000007.1"/>
</dbReference>
<gene>
    <name evidence="10 11" type="primary">mscL</name>
    <name evidence="11" type="ORF">DS832_03155</name>
</gene>
<evidence type="ECO:0000256" key="2">
    <source>
        <dbReference type="ARBA" id="ARBA00007254"/>
    </source>
</evidence>
<comment type="subunit">
    <text evidence="10">Homopentamer.</text>
</comment>
<keyword evidence="9 10" id="KW-0407">Ion channel</keyword>
<keyword evidence="3 10" id="KW-0813">Transport</keyword>
<dbReference type="PANTHER" id="PTHR30266:SF2">
    <property type="entry name" value="LARGE-CONDUCTANCE MECHANOSENSITIVE CHANNEL"/>
    <property type="match status" value="1"/>
</dbReference>
<dbReference type="InterPro" id="IPR019823">
    <property type="entry name" value="Mechanosensitive_channel_CS"/>
</dbReference>
<accession>A0A417ZAW5</accession>
<dbReference type="Pfam" id="PF01741">
    <property type="entry name" value="MscL"/>
    <property type="match status" value="1"/>
</dbReference>
<sequence length="126" mass="14148">MLKEFKEFISRGNVIDLAIGVIIGGAFNKIVSALTKYILNPFIGLFLGHINLSSLTIGMFKIGDFLNAVIEFLIISFVVFLIVKAINKLHHPQNEASVQPSPEQMSEQYLEEIRDLLKQNQNSSQK</sequence>
<dbReference type="InterPro" id="IPR037673">
    <property type="entry name" value="MSC/AndL"/>
</dbReference>
<keyword evidence="6 10" id="KW-1133">Transmembrane helix</keyword>
<name>A0A417ZAW5_9LACO</name>
<dbReference type="HAMAP" id="MF_00115">
    <property type="entry name" value="MscL"/>
    <property type="match status" value="1"/>
</dbReference>
<dbReference type="Gene3D" id="1.10.1200.120">
    <property type="entry name" value="Large-conductance mechanosensitive channel, MscL, domain 1"/>
    <property type="match status" value="1"/>
</dbReference>
<dbReference type="NCBIfam" id="TIGR00220">
    <property type="entry name" value="mscL"/>
    <property type="match status" value="1"/>
</dbReference>
<protein>
    <recommendedName>
        <fullName evidence="10">Large-conductance mechanosensitive channel</fullName>
    </recommendedName>
</protein>
<keyword evidence="4 10" id="KW-1003">Cell membrane</keyword>
<evidence type="ECO:0000256" key="9">
    <source>
        <dbReference type="ARBA" id="ARBA00023303"/>
    </source>
</evidence>
<comment type="subcellular location">
    <subcellularLocation>
        <location evidence="1 10">Cell membrane</location>
        <topology evidence="1 10">Multi-pass membrane protein</topology>
    </subcellularLocation>
</comment>
<evidence type="ECO:0000256" key="4">
    <source>
        <dbReference type="ARBA" id="ARBA00022475"/>
    </source>
</evidence>
<evidence type="ECO:0000313" key="12">
    <source>
        <dbReference type="Proteomes" id="UP000284822"/>
    </source>
</evidence>
<dbReference type="GO" id="GO:0008381">
    <property type="term" value="F:mechanosensitive monoatomic ion channel activity"/>
    <property type="evidence" value="ECO:0007669"/>
    <property type="project" value="UniProtKB-UniRule"/>
</dbReference>
<evidence type="ECO:0000256" key="3">
    <source>
        <dbReference type="ARBA" id="ARBA00022448"/>
    </source>
</evidence>
<comment type="function">
    <text evidence="10">Channel that opens in response to stretch forces in the membrane lipid bilayer. May participate in the regulation of osmotic pressure changes within the cell.</text>
</comment>
<comment type="caution">
    <text evidence="11">The sequence shown here is derived from an EMBL/GenBank/DDBJ whole genome shotgun (WGS) entry which is preliminary data.</text>
</comment>
<dbReference type="AlphaFoldDB" id="A0A417ZAW5"/>
<dbReference type="InterPro" id="IPR036019">
    <property type="entry name" value="MscL_channel"/>
</dbReference>
<proteinExistence type="inferred from homology"/>
<dbReference type="PRINTS" id="PR01264">
    <property type="entry name" value="MECHCHANNEL"/>
</dbReference>
<evidence type="ECO:0000313" key="11">
    <source>
        <dbReference type="EMBL" id="RHW47774.1"/>
    </source>
</evidence>
<dbReference type="GO" id="GO:0005886">
    <property type="term" value="C:plasma membrane"/>
    <property type="evidence" value="ECO:0007669"/>
    <property type="project" value="UniProtKB-SubCell"/>
</dbReference>
<keyword evidence="8 10" id="KW-0472">Membrane</keyword>
<dbReference type="Proteomes" id="UP000284822">
    <property type="component" value="Unassembled WGS sequence"/>
</dbReference>
<evidence type="ECO:0000256" key="7">
    <source>
        <dbReference type="ARBA" id="ARBA00023065"/>
    </source>
</evidence>
<dbReference type="InterPro" id="IPR001185">
    <property type="entry name" value="MS_channel"/>
</dbReference>
<dbReference type="EMBL" id="QOCS01000007">
    <property type="protein sequence ID" value="RHW47774.1"/>
    <property type="molecule type" value="Genomic_DNA"/>
</dbReference>
<organism evidence="11 12">
    <name type="scientific">Bombilactobacillus bombi</name>
    <dbReference type="NCBI Taxonomy" id="1303590"/>
    <lineage>
        <taxon>Bacteria</taxon>
        <taxon>Bacillati</taxon>
        <taxon>Bacillota</taxon>
        <taxon>Bacilli</taxon>
        <taxon>Lactobacillales</taxon>
        <taxon>Lactobacillaceae</taxon>
        <taxon>Bombilactobacillus</taxon>
    </lineage>
</organism>
<comment type="similarity">
    <text evidence="2 10">Belongs to the MscL family.</text>
</comment>
<evidence type="ECO:0000256" key="10">
    <source>
        <dbReference type="HAMAP-Rule" id="MF_00115"/>
    </source>
</evidence>
<evidence type="ECO:0000256" key="6">
    <source>
        <dbReference type="ARBA" id="ARBA00022989"/>
    </source>
</evidence>
<evidence type="ECO:0000256" key="1">
    <source>
        <dbReference type="ARBA" id="ARBA00004651"/>
    </source>
</evidence>
<dbReference type="PROSITE" id="PS01327">
    <property type="entry name" value="MSCL"/>
    <property type="match status" value="1"/>
</dbReference>
<evidence type="ECO:0000256" key="5">
    <source>
        <dbReference type="ARBA" id="ARBA00022692"/>
    </source>
</evidence>